<accession>A0A1Y2GM80</accession>
<dbReference type="STRING" id="64571.A0A1Y2GM80"/>
<dbReference type="GeneID" id="33566052"/>
<dbReference type="GO" id="GO:0006368">
    <property type="term" value="P:transcription elongation by RNA polymerase II"/>
    <property type="evidence" value="ECO:0007669"/>
    <property type="project" value="InterPro"/>
</dbReference>
<dbReference type="EMBL" id="MCFF01000019">
    <property type="protein sequence ID" value="ORZ15406.1"/>
    <property type="molecule type" value="Genomic_DNA"/>
</dbReference>
<gene>
    <name evidence="2" type="ORF">BCR41DRAFT_353715</name>
</gene>
<keyword evidence="3" id="KW-1185">Reference proteome</keyword>
<dbReference type="Pfam" id="PF06881">
    <property type="entry name" value="Elongin_A"/>
    <property type="match status" value="1"/>
</dbReference>
<feature type="compositionally biased region" description="Low complexity" evidence="1">
    <location>
        <begin position="369"/>
        <end position="384"/>
    </location>
</feature>
<protein>
    <submittedName>
        <fullName evidence="2">RNA polymerase II transcription factor SIII subunit A-domain-containing protein</fullName>
    </submittedName>
</protein>
<evidence type="ECO:0000256" key="1">
    <source>
        <dbReference type="SAM" id="MobiDB-lite"/>
    </source>
</evidence>
<sequence length="497" mass="55251">MAFSGEGYRLGDENVGAIGRTSAHDSKGVPSLKDICLSTLDRYIDLLEDIGTTPYYLIESILRKCNVKQLTRVELHTEGLDEYTDELWYIHAKNDFKAVREGWPEYDESGEWRSKYQAMKQEDEDRLERKRALLRQAYSQHDKVKQDRRVIMDPNLRLPKKVTKPSLWSNTAPKKKSLFEKARLEARRITQMYNSSPYPSPRNRPSSSISSKGGSSSNSASNITSSRRILAPTSTPVTTTLGPVTSRNDPVLITHGAAVNSTSSSNAATALAPASTRGKRYSYKTRPVVYTSLSKPLAQTQDISEGFTTSPSSIRPTTATTSANAFAHKVPIPSVSGAIVDFFKEINPTHSQHITASKHHHVQADSRSRSPASPTSAAEPPSETIQMLREDAGTASHYKRSTESSNRRRDRILATATRLEGTKAKKGLEGLEDDDSDNYNIEYNDVHRKDFPHPRVNHHTHTAELTAPKKKDNDSKAPVSLEEAGRQFFNQLIGKSG</sequence>
<dbReference type="InterPro" id="IPR010684">
    <property type="entry name" value="RNA_pol_II_trans_fac_SIII_A"/>
</dbReference>
<dbReference type="InterPro" id="IPR051870">
    <property type="entry name" value="Elongin-A_domain"/>
</dbReference>
<feature type="compositionally biased region" description="Polar residues" evidence="1">
    <location>
        <begin position="232"/>
        <end position="247"/>
    </location>
</feature>
<dbReference type="RefSeq" id="XP_021881154.1">
    <property type="nucleotide sequence ID" value="XM_022024208.1"/>
</dbReference>
<dbReference type="OrthoDB" id="21513at2759"/>
<dbReference type="Proteomes" id="UP000193648">
    <property type="component" value="Unassembled WGS sequence"/>
</dbReference>
<dbReference type="PANTHER" id="PTHR15141:SF76">
    <property type="entry name" value="TRANSCRIPTION ELONGATION FACTOR B POLYPEPTIDE 3"/>
    <property type="match status" value="1"/>
</dbReference>
<feature type="region of interest" description="Disordered" evidence="1">
    <location>
        <begin position="449"/>
        <end position="479"/>
    </location>
</feature>
<feature type="compositionally biased region" description="Low complexity" evidence="1">
    <location>
        <begin position="194"/>
        <end position="228"/>
    </location>
</feature>
<evidence type="ECO:0000313" key="2">
    <source>
        <dbReference type="EMBL" id="ORZ15406.1"/>
    </source>
</evidence>
<dbReference type="PANTHER" id="PTHR15141">
    <property type="entry name" value="TRANSCRIPTION ELONGATION FACTOR B POLYPEPTIDE 3"/>
    <property type="match status" value="1"/>
</dbReference>
<dbReference type="GO" id="GO:0070449">
    <property type="term" value="C:elongin complex"/>
    <property type="evidence" value="ECO:0007669"/>
    <property type="project" value="InterPro"/>
</dbReference>
<evidence type="ECO:0000313" key="3">
    <source>
        <dbReference type="Proteomes" id="UP000193648"/>
    </source>
</evidence>
<feature type="region of interest" description="Disordered" evidence="1">
    <location>
        <begin position="191"/>
        <end position="247"/>
    </location>
</feature>
<feature type="region of interest" description="Disordered" evidence="1">
    <location>
        <begin position="353"/>
        <end position="411"/>
    </location>
</feature>
<dbReference type="AlphaFoldDB" id="A0A1Y2GM80"/>
<comment type="caution">
    <text evidence="2">The sequence shown here is derived from an EMBL/GenBank/DDBJ whole genome shotgun (WGS) entry which is preliminary data.</text>
</comment>
<name>A0A1Y2GM80_9FUNG</name>
<proteinExistence type="predicted"/>
<reference evidence="2 3" key="1">
    <citation type="submission" date="2016-07" db="EMBL/GenBank/DDBJ databases">
        <title>Pervasive Adenine N6-methylation of Active Genes in Fungi.</title>
        <authorList>
            <consortium name="DOE Joint Genome Institute"/>
            <person name="Mondo S.J."/>
            <person name="Dannebaum R.O."/>
            <person name="Kuo R.C."/>
            <person name="Labutti K."/>
            <person name="Haridas S."/>
            <person name="Kuo A."/>
            <person name="Salamov A."/>
            <person name="Ahrendt S.R."/>
            <person name="Lipzen A."/>
            <person name="Sullivan W."/>
            <person name="Andreopoulos W.B."/>
            <person name="Clum A."/>
            <person name="Lindquist E."/>
            <person name="Daum C."/>
            <person name="Ramamoorthy G.K."/>
            <person name="Gryganskyi A."/>
            <person name="Culley D."/>
            <person name="Magnuson J.K."/>
            <person name="James T.Y."/>
            <person name="O'Malley M.A."/>
            <person name="Stajich J.E."/>
            <person name="Spatafora J.W."/>
            <person name="Visel A."/>
            <person name="Grigoriev I.V."/>
        </authorList>
    </citation>
    <scope>NUCLEOTIDE SEQUENCE [LARGE SCALE GENOMIC DNA]</scope>
    <source>
        <strain evidence="2 3">NRRL 3116</strain>
    </source>
</reference>
<organism evidence="2 3">
    <name type="scientific">Lobosporangium transversale</name>
    <dbReference type="NCBI Taxonomy" id="64571"/>
    <lineage>
        <taxon>Eukaryota</taxon>
        <taxon>Fungi</taxon>
        <taxon>Fungi incertae sedis</taxon>
        <taxon>Mucoromycota</taxon>
        <taxon>Mortierellomycotina</taxon>
        <taxon>Mortierellomycetes</taxon>
        <taxon>Mortierellales</taxon>
        <taxon>Mortierellaceae</taxon>
        <taxon>Lobosporangium</taxon>
    </lineage>
</organism>
<dbReference type="InParanoid" id="A0A1Y2GM80"/>
<dbReference type="Gene3D" id="6.10.250.3180">
    <property type="match status" value="1"/>
</dbReference>